<protein>
    <submittedName>
        <fullName evidence="2">Uncharacterized protein</fullName>
    </submittedName>
</protein>
<evidence type="ECO:0000313" key="2">
    <source>
        <dbReference type="EMBL" id="KIM76145.1"/>
    </source>
</evidence>
<evidence type="ECO:0000256" key="1">
    <source>
        <dbReference type="SAM" id="SignalP"/>
    </source>
</evidence>
<name>A0A0C3EUG5_PILCF</name>
<reference evidence="3" key="2">
    <citation type="submission" date="2015-01" db="EMBL/GenBank/DDBJ databases">
        <title>Evolutionary Origins and Diversification of the Mycorrhizal Mutualists.</title>
        <authorList>
            <consortium name="DOE Joint Genome Institute"/>
            <consortium name="Mycorrhizal Genomics Consortium"/>
            <person name="Kohler A."/>
            <person name="Kuo A."/>
            <person name="Nagy L.G."/>
            <person name="Floudas D."/>
            <person name="Copeland A."/>
            <person name="Barry K.W."/>
            <person name="Cichocki N."/>
            <person name="Veneault-Fourrey C."/>
            <person name="LaButti K."/>
            <person name="Lindquist E.A."/>
            <person name="Lipzen A."/>
            <person name="Lundell T."/>
            <person name="Morin E."/>
            <person name="Murat C."/>
            <person name="Riley R."/>
            <person name="Ohm R."/>
            <person name="Sun H."/>
            <person name="Tunlid A."/>
            <person name="Henrissat B."/>
            <person name="Grigoriev I.V."/>
            <person name="Hibbett D.S."/>
            <person name="Martin F."/>
        </authorList>
    </citation>
    <scope>NUCLEOTIDE SEQUENCE [LARGE SCALE GENOMIC DNA]</scope>
    <source>
        <strain evidence="3">F 1598</strain>
    </source>
</reference>
<dbReference type="InParanoid" id="A0A0C3EUG5"/>
<dbReference type="EMBL" id="KN833038">
    <property type="protein sequence ID" value="KIM76145.1"/>
    <property type="molecule type" value="Genomic_DNA"/>
</dbReference>
<dbReference type="Proteomes" id="UP000054166">
    <property type="component" value="Unassembled WGS sequence"/>
</dbReference>
<organism evidence="2 3">
    <name type="scientific">Piloderma croceum (strain F 1598)</name>
    <dbReference type="NCBI Taxonomy" id="765440"/>
    <lineage>
        <taxon>Eukaryota</taxon>
        <taxon>Fungi</taxon>
        <taxon>Dikarya</taxon>
        <taxon>Basidiomycota</taxon>
        <taxon>Agaricomycotina</taxon>
        <taxon>Agaricomycetes</taxon>
        <taxon>Agaricomycetidae</taxon>
        <taxon>Atheliales</taxon>
        <taxon>Atheliaceae</taxon>
        <taxon>Piloderma</taxon>
    </lineage>
</organism>
<feature type="signal peptide" evidence="1">
    <location>
        <begin position="1"/>
        <end position="32"/>
    </location>
</feature>
<keyword evidence="1" id="KW-0732">Signal</keyword>
<feature type="chain" id="PRO_5002177158" evidence="1">
    <location>
        <begin position="33"/>
        <end position="150"/>
    </location>
</feature>
<evidence type="ECO:0000313" key="3">
    <source>
        <dbReference type="Proteomes" id="UP000054166"/>
    </source>
</evidence>
<dbReference type="HOGENOM" id="CLU_1741284_0_0_1"/>
<reference evidence="2 3" key="1">
    <citation type="submission" date="2014-04" db="EMBL/GenBank/DDBJ databases">
        <authorList>
            <consortium name="DOE Joint Genome Institute"/>
            <person name="Kuo A."/>
            <person name="Tarkka M."/>
            <person name="Buscot F."/>
            <person name="Kohler A."/>
            <person name="Nagy L.G."/>
            <person name="Floudas D."/>
            <person name="Copeland A."/>
            <person name="Barry K.W."/>
            <person name="Cichocki N."/>
            <person name="Veneault-Fourrey C."/>
            <person name="LaButti K."/>
            <person name="Lindquist E.A."/>
            <person name="Lipzen A."/>
            <person name="Lundell T."/>
            <person name="Morin E."/>
            <person name="Murat C."/>
            <person name="Sun H."/>
            <person name="Tunlid A."/>
            <person name="Henrissat B."/>
            <person name="Grigoriev I.V."/>
            <person name="Hibbett D.S."/>
            <person name="Martin F."/>
            <person name="Nordberg H.P."/>
            <person name="Cantor M.N."/>
            <person name="Hua S.X."/>
        </authorList>
    </citation>
    <scope>NUCLEOTIDE SEQUENCE [LARGE SCALE GENOMIC DNA]</scope>
    <source>
        <strain evidence="2 3">F 1598</strain>
    </source>
</reference>
<sequence length="150" mass="17449">MRHRTSGLFHWRSLHHWSMLLSSMIDLPYVMTDELKKAHYAQNVSIHAQTRLGQTCLLCPCIHLSLSARKFCVRLLVCFALFQSLCRRRRALKSLGIGSNSRMYIHWPKMPSRSTCGHRNMIRVCSSSGRVRRRGPMGLYLHGHMLDMRV</sequence>
<accession>A0A0C3EUG5</accession>
<keyword evidence="3" id="KW-1185">Reference proteome</keyword>
<dbReference type="AlphaFoldDB" id="A0A0C3EUG5"/>
<gene>
    <name evidence="2" type="ORF">PILCRDRAFT_655883</name>
</gene>
<proteinExistence type="predicted"/>